<protein>
    <recommendedName>
        <fullName evidence="2">Peptidase S74 domain-containing protein</fullName>
    </recommendedName>
</protein>
<keyword evidence="4" id="KW-1185">Reference proteome</keyword>
<sequence>MATLQAINVGKTDNDQAGDPLRVAMQKVNANFADVQSGLAGLWNASALGATVDLNTLTNPGRYHQGTNANALTGSNYPIANAGLLEVAASADGLFVYQEYTQYRSGAYSRRFWRSFYGGIWAAWQELPALSQKGAANGLATLDANGKVPVAQIPSAFAAVLPTTAHDLDDYATPGSFYQSTIAGATAGAHYPVANVGFLEVTATGTPVTQVYTTRTNVAAAMQRFWRVRVSATTWSAWKELTDVSTVVSYAGSMAAAQDLNGYTQRGLWAVATSAIAAGGSNFPIGQSGYLLVMSASPQGGASVTSGVCQVYYAGNGNKVYNRSLITGTWSSWVASVDSAQLAAPGGIATLDAGGKVPQAQIPGVNARPLGAADDLDTYATPGDYSQNTNAAAAAGANYPAPLAGLLSVKFGTGSNNAVYQEYTTYTLANPRKFIRNRFQSAGVATWGAWFEQARADQAMTHVYLTAATDANTLIADNTFYTWVGATPMSAGSNWPPSAAVNAGYMNVYWLSAGIVCQEMSVLFTGQKPRRYVRHGNTTNGSWQPWRAVGSWSNALQMPTADCGDIYVDGAGWHRWNGTAYAKYDPNVAQDLAFDSATWKVRGAMGFGPNAGGVFQSLSGAGNLNVAPGTAAAGSRVNVWQDSGANASVLSLQCFPSGSYITSGRTGTGAYQPLIFEVIGYDCGRINTAATWVLGAEYNRNYLVRQAINFEGGGSRFGTLYSPQADHTSPIVFTNAAGGLVGTIQTSPSATSYNTTSDYRVKYDIEDMDGAWALRSVLRMRPRTFRMVMDDSAQDGFIAHELQEVAPLAVSGEKDAVMTDVHGAAPRMKLQGVDSSKLVARMVCAMQEMHRRIEELTRQVERLRGEAGESGQPPRQAGEE</sequence>
<accession>A0A6J4ZKG6</accession>
<reference evidence="3 4" key="1">
    <citation type="submission" date="2020-04" db="EMBL/GenBank/DDBJ databases">
        <authorList>
            <person name="De Canck E."/>
        </authorList>
    </citation>
    <scope>NUCLEOTIDE SEQUENCE [LARGE SCALE GENOMIC DNA]</scope>
    <source>
        <strain evidence="3 4">LMG 26845</strain>
    </source>
</reference>
<evidence type="ECO:0000313" key="4">
    <source>
        <dbReference type="Proteomes" id="UP000507979"/>
    </source>
</evidence>
<dbReference type="EMBL" id="CADIJR010000008">
    <property type="protein sequence ID" value="CAB3633947.1"/>
    <property type="molecule type" value="Genomic_DNA"/>
</dbReference>
<evidence type="ECO:0000313" key="3">
    <source>
        <dbReference type="EMBL" id="CAB3633947.1"/>
    </source>
</evidence>
<dbReference type="Proteomes" id="UP000507979">
    <property type="component" value="Unassembled WGS sequence"/>
</dbReference>
<organism evidence="3 4">
    <name type="scientific">Achromobacter insuavis</name>
    <dbReference type="NCBI Taxonomy" id="1287735"/>
    <lineage>
        <taxon>Bacteria</taxon>
        <taxon>Pseudomonadati</taxon>
        <taxon>Pseudomonadota</taxon>
        <taxon>Betaproteobacteria</taxon>
        <taxon>Burkholderiales</taxon>
        <taxon>Alcaligenaceae</taxon>
        <taxon>Achromobacter</taxon>
    </lineage>
</organism>
<dbReference type="AlphaFoldDB" id="A0A6J4ZKG6"/>
<proteinExistence type="predicted"/>
<dbReference type="GeneID" id="92897165"/>
<feature type="domain" description="Peptidase S74" evidence="2">
    <location>
        <begin position="757"/>
        <end position="860"/>
    </location>
</feature>
<name>A0A6J4ZKG6_9BURK</name>
<feature type="region of interest" description="Disordered" evidence="1">
    <location>
        <begin position="860"/>
        <end position="880"/>
    </location>
</feature>
<dbReference type="InterPro" id="IPR030392">
    <property type="entry name" value="S74_ICA"/>
</dbReference>
<dbReference type="CDD" id="cd19958">
    <property type="entry name" value="pyocin_knob"/>
    <property type="match status" value="5"/>
</dbReference>
<gene>
    <name evidence="3" type="ORF">LMG26845_01319</name>
</gene>
<dbReference type="PROSITE" id="PS51688">
    <property type="entry name" value="ICA"/>
    <property type="match status" value="1"/>
</dbReference>
<dbReference type="RefSeq" id="WP_054429165.1">
    <property type="nucleotide sequence ID" value="NZ_CADIJR010000008.1"/>
</dbReference>
<dbReference type="Pfam" id="PF13884">
    <property type="entry name" value="Peptidase_S74"/>
    <property type="match status" value="1"/>
</dbReference>
<evidence type="ECO:0000256" key="1">
    <source>
        <dbReference type="SAM" id="MobiDB-lite"/>
    </source>
</evidence>
<evidence type="ECO:0000259" key="2">
    <source>
        <dbReference type="PROSITE" id="PS51688"/>
    </source>
</evidence>